<keyword evidence="1" id="KW-0812">Transmembrane</keyword>
<feature type="transmembrane region" description="Helical" evidence="1">
    <location>
        <begin position="33"/>
        <end position="54"/>
    </location>
</feature>
<dbReference type="AlphaFoldDB" id="A0A7V4G852"/>
<accession>A0A7V4G852</accession>
<reference evidence="2" key="1">
    <citation type="journal article" date="2020" name="mSystems">
        <title>Genome- and Community-Level Interaction Insights into Carbon Utilization and Element Cycling Functions of Hydrothermarchaeota in Hydrothermal Sediment.</title>
        <authorList>
            <person name="Zhou Z."/>
            <person name="Liu Y."/>
            <person name="Xu W."/>
            <person name="Pan J."/>
            <person name="Luo Z.H."/>
            <person name="Li M."/>
        </authorList>
    </citation>
    <scope>NUCLEOTIDE SEQUENCE [LARGE SCALE GENOMIC DNA]</scope>
    <source>
        <strain evidence="2">SpSt-548</strain>
    </source>
</reference>
<proteinExistence type="predicted"/>
<evidence type="ECO:0000313" key="2">
    <source>
        <dbReference type="EMBL" id="HGS05157.1"/>
    </source>
</evidence>
<sequence length="299" mass="34256">MPDSQAEARPPGGGSLTPDQEKRFERRIKIWELIFKGLLPVSIGVLTWYVGYIADLSRRATEEVRFREAERSRQLTSKIEFSARQKDLDVNLGMQMFKTLLSDYLTREEGKEKEEQVRKKLLLLRLIALNFQDVPINLKPLFEDLDRRLTNPRDRAELHDIALEVARRQAYRLTLQGLDLKDIILKKEGDTVVITGSEKVKEQLENLPFTLAVHELNQDNFKATLTYEGRTFGPFTVSRFDMPVVDNVKVGDFRVSLLMLSLNGGTAAARLVVFPSDLAADRFDLKELSMGQRFKVLSE</sequence>
<organism evidence="2">
    <name type="scientific">Desulfobacca acetoxidans</name>
    <dbReference type="NCBI Taxonomy" id="60893"/>
    <lineage>
        <taxon>Bacteria</taxon>
        <taxon>Pseudomonadati</taxon>
        <taxon>Thermodesulfobacteriota</taxon>
        <taxon>Desulfobaccia</taxon>
        <taxon>Desulfobaccales</taxon>
        <taxon>Desulfobaccaceae</taxon>
        <taxon>Desulfobacca</taxon>
    </lineage>
</organism>
<keyword evidence="1" id="KW-0472">Membrane</keyword>
<keyword evidence="1" id="KW-1133">Transmembrane helix</keyword>
<name>A0A7V4G852_9BACT</name>
<evidence type="ECO:0000256" key="1">
    <source>
        <dbReference type="SAM" id="Phobius"/>
    </source>
</evidence>
<protein>
    <submittedName>
        <fullName evidence="2">Uncharacterized protein</fullName>
    </submittedName>
</protein>
<dbReference type="EMBL" id="DSXI01000317">
    <property type="protein sequence ID" value="HGS05157.1"/>
    <property type="molecule type" value="Genomic_DNA"/>
</dbReference>
<comment type="caution">
    <text evidence="2">The sequence shown here is derived from an EMBL/GenBank/DDBJ whole genome shotgun (WGS) entry which is preliminary data.</text>
</comment>
<gene>
    <name evidence="2" type="ORF">ENT08_05375</name>
</gene>